<evidence type="ECO:0000313" key="1">
    <source>
        <dbReference type="EMBL" id="KAF8563735.1"/>
    </source>
</evidence>
<dbReference type="Proteomes" id="UP000699462">
    <property type="component" value="Unassembled WGS sequence"/>
</dbReference>
<proteinExistence type="predicted"/>
<protein>
    <submittedName>
        <fullName evidence="1">Uncharacterized protein</fullName>
    </submittedName>
</protein>
<dbReference type="EMBL" id="JTDF01010871">
    <property type="protein sequence ID" value="KAF8563735.1"/>
    <property type="molecule type" value="Genomic_DNA"/>
</dbReference>
<evidence type="ECO:0000313" key="2">
    <source>
        <dbReference type="Proteomes" id="UP000699462"/>
    </source>
</evidence>
<dbReference type="AlphaFoldDB" id="A0A8T0D7A8"/>
<accession>A0A8T0D7A8</accession>
<comment type="caution">
    <text evidence="1">The sequence shown here is derived from an EMBL/GenBank/DDBJ whole genome shotgun (WGS) entry which is preliminary data.</text>
</comment>
<gene>
    <name evidence="1" type="ORF">P879_11298</name>
</gene>
<organism evidence="1 2">
    <name type="scientific">Paragonimus westermani</name>
    <dbReference type="NCBI Taxonomy" id="34504"/>
    <lineage>
        <taxon>Eukaryota</taxon>
        <taxon>Metazoa</taxon>
        <taxon>Spiralia</taxon>
        <taxon>Lophotrochozoa</taxon>
        <taxon>Platyhelminthes</taxon>
        <taxon>Trematoda</taxon>
        <taxon>Digenea</taxon>
        <taxon>Plagiorchiida</taxon>
        <taxon>Troglotremata</taxon>
        <taxon>Troglotrematidae</taxon>
        <taxon>Paragonimus</taxon>
    </lineage>
</organism>
<sequence>MQKTLAMFTFPNDSPFILFLFQVNLRGSNQAVSADVITCHVLPKLA</sequence>
<name>A0A8T0D7A8_9TREM</name>
<reference evidence="1 2" key="1">
    <citation type="submission" date="2019-07" db="EMBL/GenBank/DDBJ databases">
        <title>Annotation for the trematode Paragonimus westermani.</title>
        <authorList>
            <person name="Choi Y.-J."/>
        </authorList>
    </citation>
    <scope>NUCLEOTIDE SEQUENCE [LARGE SCALE GENOMIC DNA]</scope>
    <source>
        <strain evidence="1">180907_Pwestermani</strain>
    </source>
</reference>
<keyword evidence="2" id="KW-1185">Reference proteome</keyword>